<dbReference type="InterPro" id="IPR001431">
    <property type="entry name" value="Pept_M16_Zn_BS"/>
</dbReference>
<dbReference type="InterPro" id="IPR050361">
    <property type="entry name" value="MPP/UQCRC_Complex"/>
</dbReference>
<dbReference type="EMBL" id="DTHG01000102">
    <property type="protein sequence ID" value="HGW92572.1"/>
    <property type="molecule type" value="Genomic_DNA"/>
</dbReference>
<dbReference type="Gene3D" id="3.30.830.10">
    <property type="entry name" value="Metalloenzyme, LuxS/M16 peptidase-like"/>
    <property type="match status" value="2"/>
</dbReference>
<dbReference type="InterPro" id="IPR007863">
    <property type="entry name" value="Peptidase_M16_C"/>
</dbReference>
<protein>
    <submittedName>
        <fullName evidence="5">Insulinase family protein</fullName>
    </submittedName>
</protein>
<dbReference type="PROSITE" id="PS00143">
    <property type="entry name" value="INSULINASE"/>
    <property type="match status" value="1"/>
</dbReference>
<dbReference type="InterPro" id="IPR011249">
    <property type="entry name" value="Metalloenz_LuxS/M16"/>
</dbReference>
<feature type="domain" description="Peptidase M16 C-terminal" evidence="4">
    <location>
        <begin position="222"/>
        <end position="397"/>
    </location>
</feature>
<dbReference type="Pfam" id="PF05193">
    <property type="entry name" value="Peptidase_M16_C"/>
    <property type="match status" value="1"/>
</dbReference>
<evidence type="ECO:0000256" key="1">
    <source>
        <dbReference type="ARBA" id="ARBA00007261"/>
    </source>
</evidence>
<gene>
    <name evidence="5" type="ORF">ENV67_08570</name>
</gene>
<reference evidence="5" key="1">
    <citation type="journal article" date="2020" name="mSystems">
        <title>Genome- and Community-Level Interaction Insights into Carbon Utilization and Element Cycling Functions of Hydrothermarchaeota in Hydrothermal Sediment.</title>
        <authorList>
            <person name="Zhou Z."/>
            <person name="Liu Y."/>
            <person name="Xu W."/>
            <person name="Pan J."/>
            <person name="Luo Z.H."/>
            <person name="Li M."/>
        </authorList>
    </citation>
    <scope>NUCLEOTIDE SEQUENCE [LARGE SCALE GENOMIC DNA]</scope>
    <source>
        <strain evidence="5">SpSt-780</strain>
    </source>
</reference>
<dbReference type="PANTHER" id="PTHR11851">
    <property type="entry name" value="METALLOPROTEASE"/>
    <property type="match status" value="1"/>
</dbReference>
<comment type="caution">
    <text evidence="5">The sequence shown here is derived from an EMBL/GenBank/DDBJ whole genome shotgun (WGS) entry which is preliminary data.</text>
</comment>
<accession>A0A7C4UDR9</accession>
<evidence type="ECO:0000259" key="3">
    <source>
        <dbReference type="Pfam" id="PF00675"/>
    </source>
</evidence>
<dbReference type="GO" id="GO:0046872">
    <property type="term" value="F:metal ion binding"/>
    <property type="evidence" value="ECO:0007669"/>
    <property type="project" value="InterPro"/>
</dbReference>
<sequence>MLQILLFIISMDVKITKKTLNNGLRVIFVEDHSLPVFTGIVQFDVGGAYERLGITGVSHLLEHMLFKGTRRLGTIDFKKEEELTKKLWEYYEKKSKGDTTIIKEIEKIEEEIKKLVISEEIWKIYSMHGGEMMNASTGKLSTQYYVVLPSNKKELWAKIESDRFQNLFLREFYSERDVVNEERRMGEGRPEELFWDNIILTAYTVSSVRNPVIGWETDIMNIKPEEVLEYYRNYYIPERCIILLGGDVYPDKDIKLVEKYFGKWEKRKSPIIRFTEELEQKTERRNHIYFDCSPLYSISFLTPKLGEREYYAAFLLSNILGYGESSLLKKYLVDKGIATEVSCFLQDNENKAPSLFIFYIYPKENISFDRITDEIFSLLDSLKKNGISDEDLKKVKIRYKKRTIERMKNILWFSFGILRGERIFGDPEYYKKEFEIIDSIKKEECLNIIEKYLVKDRSNIVTMGRNR</sequence>
<evidence type="ECO:0000259" key="4">
    <source>
        <dbReference type="Pfam" id="PF05193"/>
    </source>
</evidence>
<comment type="similarity">
    <text evidence="1 2">Belongs to the peptidase M16 family.</text>
</comment>
<dbReference type="GO" id="GO:0006508">
    <property type="term" value="P:proteolysis"/>
    <property type="evidence" value="ECO:0007669"/>
    <property type="project" value="InterPro"/>
</dbReference>
<proteinExistence type="inferred from homology"/>
<dbReference type="Pfam" id="PF00675">
    <property type="entry name" value="Peptidase_M16"/>
    <property type="match status" value="1"/>
</dbReference>
<dbReference type="GO" id="GO:0004222">
    <property type="term" value="F:metalloendopeptidase activity"/>
    <property type="evidence" value="ECO:0007669"/>
    <property type="project" value="InterPro"/>
</dbReference>
<feature type="domain" description="Peptidase M16 N-terminal" evidence="3">
    <location>
        <begin position="26"/>
        <end position="71"/>
    </location>
</feature>
<name>A0A7C4UDR9_UNCW3</name>
<evidence type="ECO:0000256" key="2">
    <source>
        <dbReference type="RuleBase" id="RU004447"/>
    </source>
</evidence>
<dbReference type="SUPFAM" id="SSF63411">
    <property type="entry name" value="LuxS/MPP-like metallohydrolase"/>
    <property type="match status" value="2"/>
</dbReference>
<organism evidence="5">
    <name type="scientific">candidate division WOR-3 bacterium</name>
    <dbReference type="NCBI Taxonomy" id="2052148"/>
    <lineage>
        <taxon>Bacteria</taxon>
        <taxon>Bacteria division WOR-3</taxon>
    </lineage>
</organism>
<dbReference type="PANTHER" id="PTHR11851:SF49">
    <property type="entry name" value="MITOCHONDRIAL-PROCESSING PEPTIDASE SUBUNIT ALPHA"/>
    <property type="match status" value="1"/>
</dbReference>
<dbReference type="InterPro" id="IPR011765">
    <property type="entry name" value="Pept_M16_N"/>
</dbReference>
<evidence type="ECO:0000313" key="5">
    <source>
        <dbReference type="EMBL" id="HGW92572.1"/>
    </source>
</evidence>
<dbReference type="AlphaFoldDB" id="A0A7C4UDR9"/>